<dbReference type="Proteomes" id="UP000054279">
    <property type="component" value="Unassembled WGS sequence"/>
</dbReference>
<name>A0A0C9V8B9_SPHS4</name>
<evidence type="ECO:0000313" key="1">
    <source>
        <dbReference type="EMBL" id="KIJ43239.1"/>
    </source>
</evidence>
<gene>
    <name evidence="1" type="ORF">M422DRAFT_170075</name>
</gene>
<dbReference type="OrthoDB" id="3232941at2759"/>
<dbReference type="AlphaFoldDB" id="A0A0C9V8B9"/>
<protein>
    <submittedName>
        <fullName evidence="1">Uncharacterized protein</fullName>
    </submittedName>
</protein>
<organism evidence="1 2">
    <name type="scientific">Sphaerobolus stellatus (strain SS14)</name>
    <dbReference type="NCBI Taxonomy" id="990650"/>
    <lineage>
        <taxon>Eukaryota</taxon>
        <taxon>Fungi</taxon>
        <taxon>Dikarya</taxon>
        <taxon>Basidiomycota</taxon>
        <taxon>Agaricomycotina</taxon>
        <taxon>Agaricomycetes</taxon>
        <taxon>Phallomycetidae</taxon>
        <taxon>Geastrales</taxon>
        <taxon>Sphaerobolaceae</taxon>
        <taxon>Sphaerobolus</taxon>
    </lineage>
</organism>
<proteinExistence type="predicted"/>
<feature type="non-terminal residue" evidence="1">
    <location>
        <position position="1"/>
    </location>
</feature>
<reference evidence="1 2" key="1">
    <citation type="submission" date="2014-06" db="EMBL/GenBank/DDBJ databases">
        <title>Evolutionary Origins and Diversification of the Mycorrhizal Mutualists.</title>
        <authorList>
            <consortium name="DOE Joint Genome Institute"/>
            <consortium name="Mycorrhizal Genomics Consortium"/>
            <person name="Kohler A."/>
            <person name="Kuo A."/>
            <person name="Nagy L.G."/>
            <person name="Floudas D."/>
            <person name="Copeland A."/>
            <person name="Barry K.W."/>
            <person name="Cichocki N."/>
            <person name="Veneault-Fourrey C."/>
            <person name="LaButti K."/>
            <person name="Lindquist E.A."/>
            <person name="Lipzen A."/>
            <person name="Lundell T."/>
            <person name="Morin E."/>
            <person name="Murat C."/>
            <person name="Riley R."/>
            <person name="Ohm R."/>
            <person name="Sun H."/>
            <person name="Tunlid A."/>
            <person name="Henrissat B."/>
            <person name="Grigoriev I.V."/>
            <person name="Hibbett D.S."/>
            <person name="Martin F."/>
        </authorList>
    </citation>
    <scope>NUCLEOTIDE SEQUENCE [LARGE SCALE GENOMIC DNA]</scope>
    <source>
        <strain evidence="1 2">SS14</strain>
    </source>
</reference>
<keyword evidence="2" id="KW-1185">Reference proteome</keyword>
<accession>A0A0C9V8B9</accession>
<dbReference type="EMBL" id="KN837124">
    <property type="protein sequence ID" value="KIJ43239.1"/>
    <property type="molecule type" value="Genomic_DNA"/>
</dbReference>
<dbReference type="HOGENOM" id="CLU_006344_12_2_1"/>
<evidence type="ECO:0000313" key="2">
    <source>
        <dbReference type="Proteomes" id="UP000054279"/>
    </source>
</evidence>
<dbReference type="InterPro" id="IPR041078">
    <property type="entry name" value="Plavaka"/>
</dbReference>
<sequence>EPFWRDLPFTDICKVICHDTLHGLHKVFKDHTAQWSINHIAPFEIENRVQWLPKTPGFCHFSGGIFKISQWSGREEKDLKCIFLPCLSGAQTSGVIIVTHAEMDFIYTAGWKMLVENDLECMTNYSKKLHQHKDAFLQTEDYGGWELDHFNIPKVHGWHHYPENIHWLGAPYYYSTEISEKYHIEGAKKAHKATNRKDYLKQMLLWLIRQEKIYLHDSSFAGVLMNSQSHQIQIHNLMALCQTMVPQVRRWRELRKKP</sequence>
<dbReference type="Pfam" id="PF18759">
    <property type="entry name" value="Plavaka"/>
    <property type="match status" value="1"/>
</dbReference>